<reference evidence="2 3" key="1">
    <citation type="submission" date="2013-08" db="EMBL/GenBank/DDBJ databases">
        <authorList>
            <person name="Durkin A.S."/>
            <person name="Haft D.R."/>
            <person name="McCorrison J."/>
            <person name="Torralba M."/>
            <person name="Gillis M."/>
            <person name="Haft D.H."/>
            <person name="Methe B."/>
            <person name="Sutton G."/>
            <person name="Nelson K.E."/>
        </authorList>
    </citation>
    <scope>NUCLEOTIDE SEQUENCE [LARGE SCALE GENOMIC DNA]</scope>
    <source>
        <strain evidence="2 3">F0195</strain>
    </source>
</reference>
<keyword evidence="1" id="KW-0472">Membrane</keyword>
<evidence type="ECO:0000256" key="1">
    <source>
        <dbReference type="SAM" id="Phobius"/>
    </source>
</evidence>
<dbReference type="AlphaFoldDB" id="U2TPU2"/>
<evidence type="ECO:0000313" key="2">
    <source>
        <dbReference type="EMBL" id="ERL08455.1"/>
    </source>
</evidence>
<proteinExistence type="predicted"/>
<sequence length="72" mass="7691">MAGFLLIVTIVLGGLLPNIGEIPVSNNVIPIFVSTERGGIELNAVILAVFLFCLAYLVRYGNALKEDSDSIL</sequence>
<organism evidence="2 3">
    <name type="scientific">Olsenella profusa F0195</name>
    <dbReference type="NCBI Taxonomy" id="1125712"/>
    <lineage>
        <taxon>Bacteria</taxon>
        <taxon>Bacillati</taxon>
        <taxon>Actinomycetota</taxon>
        <taxon>Coriobacteriia</taxon>
        <taxon>Coriobacteriales</taxon>
        <taxon>Atopobiaceae</taxon>
        <taxon>Olsenella</taxon>
    </lineage>
</organism>
<keyword evidence="1" id="KW-1133">Transmembrane helix</keyword>
<name>U2TPU2_9ACTN</name>
<comment type="caution">
    <text evidence="2">The sequence shown here is derived from an EMBL/GenBank/DDBJ whole genome shotgun (WGS) entry which is preliminary data.</text>
</comment>
<protein>
    <submittedName>
        <fullName evidence="2">Uncharacterized protein</fullName>
    </submittedName>
</protein>
<dbReference type="EMBL" id="AWEZ01000044">
    <property type="protein sequence ID" value="ERL08455.1"/>
    <property type="molecule type" value="Genomic_DNA"/>
</dbReference>
<accession>U2TPU2</accession>
<evidence type="ECO:0000313" key="3">
    <source>
        <dbReference type="Proteomes" id="UP000016638"/>
    </source>
</evidence>
<keyword evidence="3" id="KW-1185">Reference proteome</keyword>
<dbReference type="STRING" id="1125712.HMPREF1316_1997"/>
<keyword evidence="1" id="KW-0812">Transmembrane</keyword>
<dbReference type="Proteomes" id="UP000016638">
    <property type="component" value="Unassembled WGS sequence"/>
</dbReference>
<feature type="transmembrane region" description="Helical" evidence="1">
    <location>
        <begin position="41"/>
        <end position="58"/>
    </location>
</feature>
<gene>
    <name evidence="2" type="ORF">HMPREF1316_1997</name>
</gene>